<evidence type="ECO:0000259" key="7">
    <source>
        <dbReference type="PROSITE" id="PS51270"/>
    </source>
</evidence>
<evidence type="ECO:0000256" key="1">
    <source>
        <dbReference type="ARBA" id="ARBA00022723"/>
    </source>
</evidence>
<feature type="compositionally biased region" description="Acidic residues" evidence="5">
    <location>
        <begin position="294"/>
        <end position="306"/>
    </location>
</feature>
<keyword evidence="1" id="KW-0479">Metal-binding</keyword>
<comment type="caution">
    <text evidence="8">The sequence shown here is derived from an EMBL/GenBank/DDBJ whole genome shotgun (WGS) entry which is preliminary data.</text>
</comment>
<name>A0A9W9G6Q1_9EURO</name>
<dbReference type="GO" id="GO:0016567">
    <property type="term" value="P:protein ubiquitination"/>
    <property type="evidence" value="ECO:0007669"/>
    <property type="project" value="TreeGrafter"/>
</dbReference>
<feature type="compositionally biased region" description="Polar residues" evidence="5">
    <location>
        <begin position="52"/>
        <end position="62"/>
    </location>
</feature>
<feature type="domain" description="CTCHY-type" evidence="7">
    <location>
        <begin position="374"/>
        <end position="423"/>
    </location>
</feature>
<evidence type="ECO:0000313" key="8">
    <source>
        <dbReference type="EMBL" id="KAJ5112984.1"/>
    </source>
</evidence>
<keyword evidence="3" id="KW-0862">Zinc</keyword>
<dbReference type="GO" id="GO:0006511">
    <property type="term" value="P:ubiquitin-dependent protein catabolic process"/>
    <property type="evidence" value="ECO:0007669"/>
    <property type="project" value="TreeGrafter"/>
</dbReference>
<dbReference type="GO" id="GO:0061630">
    <property type="term" value="F:ubiquitin protein ligase activity"/>
    <property type="evidence" value="ECO:0007669"/>
    <property type="project" value="TreeGrafter"/>
</dbReference>
<dbReference type="PANTHER" id="PTHR21319">
    <property type="entry name" value="RING FINGER AND CHY ZINC FINGER DOMAIN-CONTAINING PROTEIN 1"/>
    <property type="match status" value="1"/>
</dbReference>
<feature type="region of interest" description="Disordered" evidence="5">
    <location>
        <begin position="16"/>
        <end position="67"/>
    </location>
</feature>
<accession>A0A9W9G6Q1</accession>
<dbReference type="PANTHER" id="PTHR21319:SF0">
    <property type="entry name" value="AND RING FINGER DOMAIN PROTEIN, PUTATIVE (AFU_ORTHOLOGUE AFUA_1G08900)-RELATED"/>
    <property type="match status" value="1"/>
</dbReference>
<evidence type="ECO:0000256" key="2">
    <source>
        <dbReference type="ARBA" id="ARBA00022771"/>
    </source>
</evidence>
<evidence type="ECO:0000259" key="6">
    <source>
        <dbReference type="PROSITE" id="PS51266"/>
    </source>
</evidence>
<gene>
    <name evidence="8" type="ORF">N7456_001518</name>
</gene>
<evidence type="ECO:0000313" key="9">
    <source>
        <dbReference type="Proteomes" id="UP001149165"/>
    </source>
</evidence>
<dbReference type="Proteomes" id="UP001149165">
    <property type="component" value="Unassembled WGS sequence"/>
</dbReference>
<evidence type="ECO:0000256" key="5">
    <source>
        <dbReference type="SAM" id="MobiDB-lite"/>
    </source>
</evidence>
<evidence type="ECO:0000256" key="3">
    <source>
        <dbReference type="ARBA" id="ARBA00022833"/>
    </source>
</evidence>
<dbReference type="InterPro" id="IPR008913">
    <property type="entry name" value="Znf_CHY"/>
</dbReference>
<reference evidence="8" key="1">
    <citation type="submission" date="2022-11" db="EMBL/GenBank/DDBJ databases">
        <authorList>
            <person name="Petersen C."/>
        </authorList>
    </citation>
    <scope>NUCLEOTIDE SEQUENCE</scope>
    <source>
        <strain evidence="8">IBT 30069</strain>
    </source>
</reference>
<dbReference type="EMBL" id="JAPQKH010000002">
    <property type="protein sequence ID" value="KAJ5112984.1"/>
    <property type="molecule type" value="Genomic_DNA"/>
</dbReference>
<sequence>MSSFISSLLADLGLLNRAPPRHTHPQDAPREQTRPLSTTHVDDHTVSDQRRNSTQAESTSGDAANLPVPPFFTTLIKDMDGHTSNLEASRRMFQNDASAMSESGTVDGVNTGRGDDGSHSPTIQQYADGQHSEPRTELPNGSSGTDSRPGQETRDANQQNQVQSTGANGLTHTSLPADDGMSCLRNKIHTIRELNLNNNEKARMVHELMTEKYNSSRPLPPVSPLLSSPAMDPALSPSSAAMNPIDMNLASPTSPALTPLEPQYEHTFSLTAEDIQPTYVPKNEPESPVAEVAETGDEDPDTEETDGTPLGCQHYMRNVKLQCFTCKKWYTCRFCHDDVEDHPLIRRETENMLCMLCGHPQPADQNCRKCGEQTAQYYCDICKLWDNDGKKSIYHCNDCGICRIGQGLGKDFFHCKVGLIAPG</sequence>
<feature type="compositionally biased region" description="Polar residues" evidence="5">
    <location>
        <begin position="156"/>
        <end position="174"/>
    </location>
</feature>
<dbReference type="SUPFAM" id="SSF161245">
    <property type="entry name" value="Zinc hairpin stack"/>
    <property type="match status" value="1"/>
</dbReference>
<dbReference type="OrthoDB" id="411372at2759"/>
<evidence type="ECO:0008006" key="10">
    <source>
        <dbReference type="Google" id="ProtNLM"/>
    </source>
</evidence>
<feature type="region of interest" description="Disordered" evidence="5">
    <location>
        <begin position="97"/>
        <end position="178"/>
    </location>
</feature>
<dbReference type="PROSITE" id="PS51270">
    <property type="entry name" value="ZF_CTCHY"/>
    <property type="match status" value="1"/>
</dbReference>
<feature type="compositionally biased region" description="Basic and acidic residues" evidence="5">
    <location>
        <begin position="24"/>
        <end position="33"/>
    </location>
</feature>
<dbReference type="PROSITE" id="PS51266">
    <property type="entry name" value="ZF_CHY"/>
    <property type="match status" value="1"/>
</dbReference>
<dbReference type="InterPro" id="IPR037274">
    <property type="entry name" value="Znf_CHY_sf"/>
</dbReference>
<dbReference type="GO" id="GO:0008270">
    <property type="term" value="F:zinc ion binding"/>
    <property type="evidence" value="ECO:0007669"/>
    <property type="project" value="UniProtKB-KW"/>
</dbReference>
<protein>
    <recommendedName>
        <fullName evidence="10">CHY-type domain-containing protein</fullName>
    </recommendedName>
</protein>
<dbReference type="GO" id="GO:0005634">
    <property type="term" value="C:nucleus"/>
    <property type="evidence" value="ECO:0007669"/>
    <property type="project" value="TreeGrafter"/>
</dbReference>
<feature type="region of interest" description="Disordered" evidence="5">
    <location>
        <begin position="278"/>
        <end position="307"/>
    </location>
</feature>
<dbReference type="SUPFAM" id="SSF161219">
    <property type="entry name" value="CHY zinc finger-like"/>
    <property type="match status" value="1"/>
</dbReference>
<reference evidence="8" key="2">
    <citation type="journal article" date="2023" name="IMA Fungus">
        <title>Comparative genomic study of the Penicillium genus elucidates a diverse pangenome and 15 lateral gene transfer events.</title>
        <authorList>
            <person name="Petersen C."/>
            <person name="Sorensen T."/>
            <person name="Nielsen M.R."/>
            <person name="Sondergaard T.E."/>
            <person name="Sorensen J.L."/>
            <person name="Fitzpatrick D.A."/>
            <person name="Frisvad J.C."/>
            <person name="Nielsen K.L."/>
        </authorList>
    </citation>
    <scope>NUCLEOTIDE SEQUENCE</scope>
    <source>
        <strain evidence="8">IBT 30069</strain>
    </source>
</reference>
<feature type="compositionally biased region" description="Basic and acidic residues" evidence="5">
    <location>
        <begin position="40"/>
        <end position="51"/>
    </location>
</feature>
<feature type="compositionally biased region" description="Polar residues" evidence="5">
    <location>
        <begin position="139"/>
        <end position="148"/>
    </location>
</feature>
<proteinExistence type="predicted"/>
<dbReference type="AlphaFoldDB" id="A0A9W9G6Q1"/>
<keyword evidence="9" id="KW-1185">Reference proteome</keyword>
<dbReference type="Pfam" id="PF05495">
    <property type="entry name" value="zf-CHY"/>
    <property type="match status" value="1"/>
</dbReference>
<keyword evidence="2 4" id="KW-0863">Zinc-finger</keyword>
<dbReference type="InterPro" id="IPR037275">
    <property type="entry name" value="Znf_CTCHY_sf"/>
</dbReference>
<feature type="domain" description="CHY-type" evidence="6">
    <location>
        <begin position="305"/>
        <end position="372"/>
    </location>
</feature>
<evidence type="ECO:0000256" key="4">
    <source>
        <dbReference type="PROSITE-ProRule" id="PRU00601"/>
    </source>
</evidence>
<organism evidence="8 9">
    <name type="scientific">Penicillium angulare</name>
    <dbReference type="NCBI Taxonomy" id="116970"/>
    <lineage>
        <taxon>Eukaryota</taxon>
        <taxon>Fungi</taxon>
        <taxon>Dikarya</taxon>
        <taxon>Ascomycota</taxon>
        <taxon>Pezizomycotina</taxon>
        <taxon>Eurotiomycetes</taxon>
        <taxon>Eurotiomycetidae</taxon>
        <taxon>Eurotiales</taxon>
        <taxon>Aspergillaceae</taxon>
        <taxon>Penicillium</taxon>
    </lineage>
</organism>
<dbReference type="InterPro" id="IPR017921">
    <property type="entry name" value="Znf_CTCHY"/>
</dbReference>